<feature type="domain" description="Gamma-Tubulin ring complex non-core subunit mod21 N-terminal" evidence="8">
    <location>
        <begin position="64"/>
        <end position="158"/>
    </location>
</feature>
<evidence type="ECO:0000256" key="5">
    <source>
        <dbReference type="RuleBase" id="RU363050"/>
    </source>
</evidence>
<evidence type="ECO:0000259" key="7">
    <source>
        <dbReference type="Pfam" id="PF04130"/>
    </source>
</evidence>
<evidence type="ECO:0000259" key="8">
    <source>
        <dbReference type="Pfam" id="PF14609"/>
    </source>
</evidence>
<keyword evidence="3 5" id="KW-0493">Microtubule</keyword>
<dbReference type="PANTHER" id="PTHR19302">
    <property type="entry name" value="GAMMA TUBULIN COMPLEX PROTEIN"/>
    <property type="match status" value="1"/>
</dbReference>
<name>A0A9W9EW25_9EURO</name>
<evidence type="ECO:0000313" key="11">
    <source>
        <dbReference type="Proteomes" id="UP001149074"/>
    </source>
</evidence>
<dbReference type="InterPro" id="IPR040457">
    <property type="entry name" value="GCP_C"/>
</dbReference>
<proteinExistence type="inferred from homology"/>
<evidence type="ECO:0000256" key="6">
    <source>
        <dbReference type="SAM" id="MobiDB-lite"/>
    </source>
</evidence>
<dbReference type="GO" id="GO:0051321">
    <property type="term" value="P:meiotic cell cycle"/>
    <property type="evidence" value="ECO:0007669"/>
    <property type="project" value="TreeGrafter"/>
</dbReference>
<evidence type="ECO:0000256" key="3">
    <source>
        <dbReference type="ARBA" id="ARBA00022701"/>
    </source>
</evidence>
<evidence type="ECO:0000259" key="9">
    <source>
        <dbReference type="Pfam" id="PF17681"/>
    </source>
</evidence>
<keyword evidence="2 5" id="KW-0963">Cytoplasm</keyword>
<dbReference type="GO" id="GO:0000278">
    <property type="term" value="P:mitotic cell cycle"/>
    <property type="evidence" value="ECO:0007669"/>
    <property type="project" value="TreeGrafter"/>
</dbReference>
<sequence>MGELAELTDQLVTAVAKLSPNKDSSRAQNMRRRVERVLRPGSHGRTDQFLVARQLEGLQEKFEVVDRSDLTQALRSRLLELEGYSNDWYPEILSLMLQLSNRPAIFSKIENLPKRATAPAQDDALLSWSKLNADTQDTTFNDDIWEEVDFAAGSSDDDFSSVASDVSLPPSPQQPSIDLETEYVVPGNVFVSGDDEKFITSIEKAQFWRPENKAPTPKGKEIAYQTITELQLARETLFMLQGLPTSIFWRLDDEITVDGTYRLRHCSSNALSALLQSFTEIGCQIDALRRFTNASQTIPYMQTFCRGIEERLLEFDANLSQVQVSFLSAGSTVSLIQLLNDVRQYSRHLLQLSDLVSRLGRHIDTQPMSCLDLLYDSICLQEALGNDTTTLVALFSACFRTYSRSIKLWMSTGHLDSQDCAFFVRANPEHGELRTLWHDWYILDDGTRRQEVPSFLENGIHKVFTAGKNMVFLRHLNALPDLSEHPDLVLDELYPNSSLSLPFPALVESAFDRLVDANHSLSAGLLRTELDEQCGLWDSLDALQYVYLGGDLSILGAIDTKIFELMDRGRSWDDKFLLTEVTRSAFSVMPTIDLSRIVVRSAGTRLSDYNIPNRSVQVLGSISIDYILPWPVANIITQDAIQSYQRISTFLRQIRRAKYALVKERMRDARKTTAEDENETLIYALHHDLLSFLNSIYSHLTYLVISTSNQSLHSALSDVEDVDSMIDAHQAYMASLEDQCLLSENLSPIHDAVIALLDIGVHFADLQAVRAFEEGLIDPDDTRNIETLRQKRAAGYDSDSDSDEENDQIDHEQTLTISFRDSSYEDQMRNLKQRYDYLVSFVADGLKGVARADGLPGWNILADRLEWRTGWLR</sequence>
<dbReference type="InterPro" id="IPR041470">
    <property type="entry name" value="GCP_N"/>
</dbReference>
<comment type="similarity">
    <text evidence="1 5">Belongs to the TUBGCP family.</text>
</comment>
<dbReference type="GO" id="GO:0051011">
    <property type="term" value="F:microtubule minus-end binding"/>
    <property type="evidence" value="ECO:0007669"/>
    <property type="project" value="TreeGrafter"/>
</dbReference>
<dbReference type="Pfam" id="PF14609">
    <property type="entry name" value="GCP5-Mod21_N"/>
    <property type="match status" value="1"/>
</dbReference>
<accession>A0A9W9EW25</accession>
<dbReference type="GO" id="GO:0005874">
    <property type="term" value="C:microtubule"/>
    <property type="evidence" value="ECO:0007669"/>
    <property type="project" value="UniProtKB-KW"/>
</dbReference>
<dbReference type="GO" id="GO:0000930">
    <property type="term" value="C:gamma-tubulin complex"/>
    <property type="evidence" value="ECO:0007669"/>
    <property type="project" value="UniProtKB-ARBA"/>
</dbReference>
<evidence type="ECO:0000256" key="1">
    <source>
        <dbReference type="ARBA" id="ARBA00010337"/>
    </source>
</evidence>
<dbReference type="EMBL" id="JAPQKI010000009">
    <property type="protein sequence ID" value="KAJ5089082.1"/>
    <property type="molecule type" value="Genomic_DNA"/>
</dbReference>
<feature type="region of interest" description="Disordered" evidence="6">
    <location>
        <begin position="790"/>
        <end position="812"/>
    </location>
</feature>
<organism evidence="10 11">
    <name type="scientific">Penicillium argentinense</name>
    <dbReference type="NCBI Taxonomy" id="1131581"/>
    <lineage>
        <taxon>Eukaryota</taxon>
        <taxon>Fungi</taxon>
        <taxon>Dikarya</taxon>
        <taxon>Ascomycota</taxon>
        <taxon>Pezizomycotina</taxon>
        <taxon>Eurotiomycetes</taxon>
        <taxon>Eurotiomycetidae</taxon>
        <taxon>Eurotiales</taxon>
        <taxon>Aspergillaceae</taxon>
        <taxon>Penicillium</taxon>
    </lineage>
</organism>
<dbReference type="GO" id="GO:0051225">
    <property type="term" value="P:spindle assembly"/>
    <property type="evidence" value="ECO:0007669"/>
    <property type="project" value="TreeGrafter"/>
</dbReference>
<dbReference type="Pfam" id="PF17681">
    <property type="entry name" value="GCP_N_terminal"/>
    <property type="match status" value="1"/>
</dbReference>
<dbReference type="GO" id="GO:0043015">
    <property type="term" value="F:gamma-tubulin binding"/>
    <property type="evidence" value="ECO:0007669"/>
    <property type="project" value="InterPro"/>
</dbReference>
<dbReference type="OrthoDB" id="66546at2759"/>
<dbReference type="Proteomes" id="UP001149074">
    <property type="component" value="Unassembled WGS sequence"/>
</dbReference>
<dbReference type="PANTHER" id="PTHR19302:SF33">
    <property type="entry name" value="GAMMA-TUBULIN COMPLEX COMPONENT 5"/>
    <property type="match status" value="1"/>
</dbReference>
<dbReference type="InterPro" id="IPR059169">
    <property type="entry name" value="GCP5_N_ext"/>
</dbReference>
<feature type="domain" description="Gamma tubulin complex component C-terminal" evidence="7">
    <location>
        <begin position="613"/>
        <end position="850"/>
    </location>
</feature>
<dbReference type="Gene3D" id="1.20.120.1900">
    <property type="entry name" value="Gamma-tubulin complex, C-terminal domain"/>
    <property type="match status" value="1"/>
</dbReference>
<dbReference type="GO" id="GO:0007020">
    <property type="term" value="P:microtubule nucleation"/>
    <property type="evidence" value="ECO:0007669"/>
    <property type="project" value="InterPro"/>
</dbReference>
<evidence type="ECO:0000313" key="10">
    <source>
        <dbReference type="EMBL" id="KAJ5089082.1"/>
    </source>
</evidence>
<comment type="subcellular location">
    <subcellularLocation>
        <location evidence="5">Cytoplasm</location>
        <location evidence="5">Cytoskeleton</location>
        <location evidence="5">Microtubule organizing center</location>
    </subcellularLocation>
</comment>
<reference evidence="10" key="1">
    <citation type="submission" date="2022-11" db="EMBL/GenBank/DDBJ databases">
        <authorList>
            <person name="Petersen C."/>
        </authorList>
    </citation>
    <scope>NUCLEOTIDE SEQUENCE</scope>
    <source>
        <strain evidence="10">IBT 30761</strain>
    </source>
</reference>
<dbReference type="InterPro" id="IPR032797">
    <property type="entry name" value="Mod21_N"/>
</dbReference>
<dbReference type="GO" id="GO:0000922">
    <property type="term" value="C:spindle pole"/>
    <property type="evidence" value="ECO:0007669"/>
    <property type="project" value="InterPro"/>
</dbReference>
<evidence type="ECO:0000256" key="2">
    <source>
        <dbReference type="ARBA" id="ARBA00022490"/>
    </source>
</evidence>
<dbReference type="GO" id="GO:0005816">
    <property type="term" value="C:spindle pole body"/>
    <property type="evidence" value="ECO:0007669"/>
    <property type="project" value="UniProtKB-ARBA"/>
</dbReference>
<dbReference type="RefSeq" id="XP_056471064.1">
    <property type="nucleotide sequence ID" value="XM_056620258.1"/>
</dbReference>
<comment type="caution">
    <text evidence="10">The sequence shown here is derived from an EMBL/GenBank/DDBJ whole genome shotgun (WGS) entry which is preliminary data.</text>
</comment>
<dbReference type="InterPro" id="IPR007259">
    <property type="entry name" value="GCP"/>
</dbReference>
<protein>
    <recommendedName>
        <fullName evidence="5">Spindle pole body component</fullName>
    </recommendedName>
</protein>
<gene>
    <name evidence="10" type="ORF">N7532_007766</name>
</gene>
<dbReference type="GeneID" id="81359237"/>
<keyword evidence="4 5" id="KW-0206">Cytoskeleton</keyword>
<keyword evidence="11" id="KW-1185">Reference proteome</keyword>
<dbReference type="GO" id="GO:0031122">
    <property type="term" value="P:cytoplasmic microtubule organization"/>
    <property type="evidence" value="ECO:0007669"/>
    <property type="project" value="TreeGrafter"/>
</dbReference>
<dbReference type="Pfam" id="PF04130">
    <property type="entry name" value="GCP_C_terminal"/>
    <property type="match status" value="1"/>
</dbReference>
<reference evidence="10" key="2">
    <citation type="journal article" date="2023" name="IMA Fungus">
        <title>Comparative genomic study of the Penicillium genus elucidates a diverse pangenome and 15 lateral gene transfer events.</title>
        <authorList>
            <person name="Petersen C."/>
            <person name="Sorensen T."/>
            <person name="Nielsen M.R."/>
            <person name="Sondergaard T.E."/>
            <person name="Sorensen J.L."/>
            <person name="Fitzpatrick D.A."/>
            <person name="Frisvad J.C."/>
            <person name="Nielsen K.L."/>
        </authorList>
    </citation>
    <scope>NUCLEOTIDE SEQUENCE</scope>
    <source>
        <strain evidence="10">IBT 30761</strain>
    </source>
</reference>
<feature type="domain" description="Gamma tubulin complex component protein N-terminal" evidence="9">
    <location>
        <begin position="234"/>
        <end position="517"/>
    </location>
</feature>
<evidence type="ECO:0000256" key="4">
    <source>
        <dbReference type="ARBA" id="ARBA00023212"/>
    </source>
</evidence>
<feature type="compositionally biased region" description="Acidic residues" evidence="6">
    <location>
        <begin position="798"/>
        <end position="807"/>
    </location>
</feature>
<dbReference type="AlphaFoldDB" id="A0A9W9EW25"/>
<dbReference type="InterPro" id="IPR042241">
    <property type="entry name" value="GCP_C_sf"/>
</dbReference>
<dbReference type="CDD" id="cd22572">
    <property type="entry name" value="GCP5_NTD"/>
    <property type="match status" value="1"/>
</dbReference>